<accession>A0A3D3R621</accession>
<comment type="caution">
    <text evidence="1">The sequence shown here is derived from an EMBL/GenBank/DDBJ whole genome shotgun (WGS) entry which is preliminary data.</text>
</comment>
<protein>
    <recommendedName>
        <fullName evidence="3">DUF2262 domain-containing protein</fullName>
    </recommendedName>
</protein>
<dbReference type="EMBL" id="DQAY01000077">
    <property type="protein sequence ID" value="HCO24016.1"/>
    <property type="molecule type" value="Genomic_DNA"/>
</dbReference>
<name>A0A3D3R621_9PLAN</name>
<dbReference type="AlphaFoldDB" id="A0A3D3R621"/>
<evidence type="ECO:0008006" key="3">
    <source>
        <dbReference type="Google" id="ProtNLM"/>
    </source>
</evidence>
<gene>
    <name evidence="1" type="ORF">DIT97_13560</name>
</gene>
<dbReference type="Proteomes" id="UP000263642">
    <property type="component" value="Unassembled WGS sequence"/>
</dbReference>
<sequence>MGFFSNLLKWFQPEEYDDADLGRLISVGSGDWDGTWTLPPGERAIPFTICGRPETVSSEHRSFMLQVKDRFTEIEQELARTMFRGIDPLDTGSTPEEVFSHMNLTSVNFTDLDASPREWQIWYVNDLDPAGHAIGVEMKDWQYDGFSMNG</sequence>
<evidence type="ECO:0000313" key="1">
    <source>
        <dbReference type="EMBL" id="HCO24016.1"/>
    </source>
</evidence>
<organism evidence="1 2">
    <name type="scientific">Gimesia maris</name>
    <dbReference type="NCBI Taxonomy" id="122"/>
    <lineage>
        <taxon>Bacteria</taxon>
        <taxon>Pseudomonadati</taxon>
        <taxon>Planctomycetota</taxon>
        <taxon>Planctomycetia</taxon>
        <taxon>Planctomycetales</taxon>
        <taxon>Planctomycetaceae</taxon>
        <taxon>Gimesia</taxon>
    </lineage>
</organism>
<proteinExistence type="predicted"/>
<evidence type="ECO:0000313" key="2">
    <source>
        <dbReference type="Proteomes" id="UP000263642"/>
    </source>
</evidence>
<reference evidence="1 2" key="1">
    <citation type="journal article" date="2018" name="Nat. Biotechnol.">
        <title>A standardized bacterial taxonomy based on genome phylogeny substantially revises the tree of life.</title>
        <authorList>
            <person name="Parks D.H."/>
            <person name="Chuvochina M."/>
            <person name="Waite D.W."/>
            <person name="Rinke C."/>
            <person name="Skarshewski A."/>
            <person name="Chaumeil P.A."/>
            <person name="Hugenholtz P."/>
        </authorList>
    </citation>
    <scope>NUCLEOTIDE SEQUENCE [LARGE SCALE GENOMIC DNA]</scope>
    <source>
        <strain evidence="1">UBA9375</strain>
    </source>
</reference>